<name>A0A817YW96_9BILA</name>
<evidence type="ECO:0008006" key="5">
    <source>
        <dbReference type="Google" id="ProtNLM"/>
    </source>
</evidence>
<proteinExistence type="predicted"/>
<evidence type="ECO:0000313" key="1">
    <source>
        <dbReference type="EMBL" id="CAF3383418.1"/>
    </source>
</evidence>
<gene>
    <name evidence="1" type="ORF">TIS948_LOCUS26166</name>
    <name evidence="2" type="ORF">UJA718_LOCUS18596</name>
</gene>
<evidence type="ECO:0000313" key="4">
    <source>
        <dbReference type="Proteomes" id="UP000663873"/>
    </source>
</evidence>
<reference evidence="1" key="1">
    <citation type="submission" date="2021-02" db="EMBL/GenBank/DDBJ databases">
        <authorList>
            <person name="Nowell W R."/>
        </authorList>
    </citation>
    <scope>NUCLEOTIDE SEQUENCE</scope>
</reference>
<dbReference type="EMBL" id="CAJNXB010004589">
    <property type="protein sequence ID" value="CAF3383418.1"/>
    <property type="molecule type" value="Genomic_DNA"/>
</dbReference>
<dbReference type="Proteomes" id="UP000663825">
    <property type="component" value="Unassembled WGS sequence"/>
</dbReference>
<comment type="caution">
    <text evidence="1">The sequence shown here is derived from an EMBL/GenBank/DDBJ whole genome shotgun (WGS) entry which is preliminary data.</text>
</comment>
<organism evidence="1 3">
    <name type="scientific">Rotaria socialis</name>
    <dbReference type="NCBI Taxonomy" id="392032"/>
    <lineage>
        <taxon>Eukaryota</taxon>
        <taxon>Metazoa</taxon>
        <taxon>Spiralia</taxon>
        <taxon>Gnathifera</taxon>
        <taxon>Rotifera</taxon>
        <taxon>Eurotatoria</taxon>
        <taxon>Bdelloidea</taxon>
        <taxon>Philodinida</taxon>
        <taxon>Philodinidae</taxon>
        <taxon>Rotaria</taxon>
    </lineage>
</organism>
<sequence>MSDSNNLFEILASCIGPAPLPYVCRMYMDLSIIPSSILSSDLRTRTIQKAVNERFKSQFTIGQIRILTNLIAMNIHFVRNIFLMDDLSYINLSVKIYHSTIDILHDLLLLPFTNTCIYCQQILTFYDTKMIHVIDYSKVMEAMTVMMECKSCNLIYGHSSFVSVKNRRRYINQHSINSPKKIFYLCDSLGFTTSVLYDYTCQLMNHQSPFNAFIHTVLDRISYEQSDVSHCLEHIYLTKVFQSYWFLYNIVWFEFMLGKGTMVSIPDSLNRSELEQYIENSSGWWYHLFSIFWSRHKVLPNIKCNTINCSKCIIVDGHQKSKRLVCEYKNVVDTTIDEMTSIEIGCPYTPCRKTKANDSILTNFCRYHQPSNNLFPSSEMQKACQLAVEYAQRDQQSLEDHKTQCSNYRDDSEQIRKSRTFGFLAPYHPCGVSIGFVEAIKAEGMRSITRHLLRSIIHGCQMPDALLYDCACTLKLHWQKWIGTDMLKLTNITRQLPRYIALDNFHQRTHTRSICQTVMKMDHPSHEGRFLGVNSQAAEIGFQFIAKAKYSLRNFSFPYSTVMLMLMLHLKNCRIVGINEYQIGLSSLYFSNEIKDYFLTRRVCETFGTFDKDDENTEEFDVIEDYNELTTEE</sequence>
<dbReference type="Proteomes" id="UP000663873">
    <property type="component" value="Unassembled WGS sequence"/>
</dbReference>
<dbReference type="EMBL" id="CAJOBP010003187">
    <property type="protein sequence ID" value="CAF4393577.1"/>
    <property type="molecule type" value="Genomic_DNA"/>
</dbReference>
<accession>A0A817YW96</accession>
<evidence type="ECO:0000313" key="3">
    <source>
        <dbReference type="Proteomes" id="UP000663825"/>
    </source>
</evidence>
<dbReference type="AlphaFoldDB" id="A0A817YW96"/>
<dbReference type="OrthoDB" id="10023989at2759"/>
<evidence type="ECO:0000313" key="2">
    <source>
        <dbReference type="EMBL" id="CAF4393577.1"/>
    </source>
</evidence>
<protein>
    <recommendedName>
        <fullName evidence="5">CxC5 like cysteine cluster associated with KDZ domain-containing protein</fullName>
    </recommendedName>
</protein>
<keyword evidence="4" id="KW-1185">Reference proteome</keyword>